<dbReference type="InterPro" id="IPR050538">
    <property type="entry name" value="MAP_kinase_kinase_kinase"/>
</dbReference>
<evidence type="ECO:0000256" key="2">
    <source>
        <dbReference type="ARBA" id="ARBA00022741"/>
    </source>
</evidence>
<evidence type="ECO:0000259" key="6">
    <source>
        <dbReference type="PROSITE" id="PS50011"/>
    </source>
</evidence>
<dbReference type="Gene3D" id="1.20.1020.10">
    <property type="entry name" value="TAZ domain"/>
    <property type="match status" value="1"/>
</dbReference>
<protein>
    <recommendedName>
        <fullName evidence="6">Protein kinase domain-containing protein</fullName>
    </recommendedName>
</protein>
<keyword evidence="1" id="KW-0808">Transferase</keyword>
<dbReference type="InterPro" id="IPR011009">
    <property type="entry name" value="Kinase-like_dom_sf"/>
</dbReference>
<dbReference type="PANTHER" id="PTHR48016:SF9">
    <property type="entry name" value="MITOGEN-ACTIVATED PROTEIN KINASE KINASE KINASE 14"/>
    <property type="match status" value="1"/>
</dbReference>
<dbReference type="SMART" id="SM00220">
    <property type="entry name" value="S_TKc"/>
    <property type="match status" value="1"/>
</dbReference>
<feature type="compositionally biased region" description="Polar residues" evidence="5">
    <location>
        <begin position="601"/>
        <end position="625"/>
    </location>
</feature>
<keyword evidence="4" id="KW-0067">ATP-binding</keyword>
<dbReference type="InterPro" id="IPR008271">
    <property type="entry name" value="Ser/Thr_kinase_AS"/>
</dbReference>
<keyword evidence="3" id="KW-0418">Kinase</keyword>
<dbReference type="InterPro" id="IPR000719">
    <property type="entry name" value="Prot_kinase_dom"/>
</dbReference>
<dbReference type="PANTHER" id="PTHR48016">
    <property type="entry name" value="MAP KINASE KINASE KINASE SSK2-RELATED-RELATED"/>
    <property type="match status" value="1"/>
</dbReference>
<feature type="region of interest" description="Disordered" evidence="5">
    <location>
        <begin position="998"/>
        <end position="1033"/>
    </location>
</feature>
<evidence type="ECO:0000256" key="3">
    <source>
        <dbReference type="ARBA" id="ARBA00022777"/>
    </source>
</evidence>
<dbReference type="Gene3D" id="3.30.200.20">
    <property type="entry name" value="Phosphorylase Kinase, domain 1"/>
    <property type="match status" value="1"/>
</dbReference>
<dbReference type="EMBL" id="CALNXK010000035">
    <property type="protein sequence ID" value="CAH3120734.1"/>
    <property type="molecule type" value="Genomic_DNA"/>
</dbReference>
<dbReference type="Proteomes" id="UP001159405">
    <property type="component" value="Unassembled WGS sequence"/>
</dbReference>
<name>A0ABN8NW41_9CNID</name>
<feature type="compositionally biased region" description="Acidic residues" evidence="5">
    <location>
        <begin position="328"/>
        <end position="350"/>
    </location>
</feature>
<feature type="compositionally biased region" description="Basic and acidic residues" evidence="5">
    <location>
        <begin position="352"/>
        <end position="365"/>
    </location>
</feature>
<keyword evidence="8" id="KW-1185">Reference proteome</keyword>
<evidence type="ECO:0000313" key="8">
    <source>
        <dbReference type="Proteomes" id="UP001159405"/>
    </source>
</evidence>
<evidence type="ECO:0000256" key="1">
    <source>
        <dbReference type="ARBA" id="ARBA00022679"/>
    </source>
</evidence>
<feature type="domain" description="Protein kinase" evidence="6">
    <location>
        <begin position="718"/>
        <end position="965"/>
    </location>
</feature>
<evidence type="ECO:0000313" key="7">
    <source>
        <dbReference type="EMBL" id="CAH3120734.1"/>
    </source>
</evidence>
<organism evidence="7 8">
    <name type="scientific">Porites lobata</name>
    <dbReference type="NCBI Taxonomy" id="104759"/>
    <lineage>
        <taxon>Eukaryota</taxon>
        <taxon>Metazoa</taxon>
        <taxon>Cnidaria</taxon>
        <taxon>Anthozoa</taxon>
        <taxon>Hexacorallia</taxon>
        <taxon>Scleractinia</taxon>
        <taxon>Fungiina</taxon>
        <taxon>Poritidae</taxon>
        <taxon>Porites</taxon>
    </lineage>
</organism>
<feature type="region of interest" description="Disordered" evidence="5">
    <location>
        <begin position="250"/>
        <end position="373"/>
    </location>
</feature>
<dbReference type="Gene3D" id="1.10.510.10">
    <property type="entry name" value="Transferase(Phosphotransferase) domain 1"/>
    <property type="match status" value="1"/>
</dbReference>
<dbReference type="InterPro" id="IPR035898">
    <property type="entry name" value="TAZ_dom_sf"/>
</dbReference>
<reference evidence="7 8" key="1">
    <citation type="submission" date="2022-05" db="EMBL/GenBank/DDBJ databases">
        <authorList>
            <consortium name="Genoscope - CEA"/>
            <person name="William W."/>
        </authorList>
    </citation>
    <scope>NUCLEOTIDE SEQUENCE [LARGE SCALE GENOMIC DNA]</scope>
</reference>
<feature type="region of interest" description="Disordered" evidence="5">
    <location>
        <begin position="571"/>
        <end position="625"/>
    </location>
</feature>
<sequence>MAPLRVGRVYKLRCWTEGDVCRFLLWSLYLFYQQPWLLFGLVLKDCFPMILKQTRIYTGSSAPINSRNPCSLIEKDSSDASSASKEPSEAYPKSFACTSADREIKKPGNSESSKMSENSKFESIFDVDQLPNESNKNDRLESLEECPSLGIQNIESLLQMANYDGGNLSIADDGAKKTNALFPDAGFPFLCWPWQSGIVQRKKSDETNMYLHSSFCGKVGKIPMEHDDDLACEMDQFCGSCQHSLGCPKQEPPDGVETNGKTSVANQNNGQSVSGGGGSPVTGVHKTSNGGKPRGVSNSGSGGDDGDDGRRPNVPVGGCQGDSQCYIEDNETENDGDDDDERYDDDDGNDQSDNKENEVSTRHEAAGNNQMDVKQMTAAVGQSFESRSFGASGESLNFTSNESGQLSQTSKECCKNDSEVSHVVRAKKRSDQELKLDVIMARGISQPHTSTYQAMNSLPGEDIGKEAEAEVHLQKAFACRHRNMGTWEECSDLSCQTIQQLLAHSQNCHMRVLGGCGRCIRLKNMLLSHASSCKLPRGACVIEKCDDIRRYKERTDIPVNRHWSRKLDQLFFRPSPPRSPTVLQNEPDFSPREDETDDQVESSQGDALNLSSLKSANENSARETQGVWSQYHLDRPPDFPQPFENTHTLSEAHVTVARGPGVEEDESDTSAAPLSAICVPGTSQAAENIILRQEIIWPLNKEHLSVGEDGCYVEKVHWARERHIGGGSCGRCYLCIDLNFNFLFAIKEIPESSFDLNEVQVWGHLSGRHPGILELYGAVKYDGKFTIFMEYMEGGSVDHVGKMHETLACHIFCKVLSAVDFMHSQGIVHRDIKGANILTDETGEKVKLADFGTSIWLSNGYQQDDFPRGTEPFMAPEVCRSDRHSFSADIWSSMCVLYQMLKGVHPWEQYRHSHRLVLLYKIGSAKEPPPSPPCSPELEDVFNKGFKLEPKQRPTAKELLKHQVFVTAQDVSNMAIPFFSPGYDPDYESSLSSLISSLADSSPVSGREDDDDDDDGDDDDESHDIEHDGPQVNGAVNIEPSQELQSAEEQLHSLQSELFRSLSGEELERLVLNGIAENSSMTDNDINLLSSQEDFDLESLIAIYQFTAELPHPLRFKSKGTNLYLTKLHIKNIDGDLMFNM</sequence>
<dbReference type="PROSITE" id="PS50011">
    <property type="entry name" value="PROTEIN_KINASE_DOM"/>
    <property type="match status" value="1"/>
</dbReference>
<dbReference type="PROSITE" id="PS00108">
    <property type="entry name" value="PROTEIN_KINASE_ST"/>
    <property type="match status" value="1"/>
</dbReference>
<dbReference type="SUPFAM" id="SSF57933">
    <property type="entry name" value="TAZ domain"/>
    <property type="match status" value="1"/>
</dbReference>
<accession>A0ABN8NW41</accession>
<comment type="caution">
    <text evidence="7">The sequence shown here is derived from an EMBL/GenBank/DDBJ whole genome shotgun (WGS) entry which is preliminary data.</text>
</comment>
<keyword evidence="2" id="KW-0547">Nucleotide-binding</keyword>
<dbReference type="Pfam" id="PF00069">
    <property type="entry name" value="Pkinase"/>
    <property type="match status" value="1"/>
</dbReference>
<evidence type="ECO:0000256" key="5">
    <source>
        <dbReference type="SAM" id="MobiDB-lite"/>
    </source>
</evidence>
<proteinExistence type="predicted"/>
<evidence type="ECO:0000256" key="4">
    <source>
        <dbReference type="ARBA" id="ARBA00022840"/>
    </source>
</evidence>
<feature type="region of interest" description="Disordered" evidence="5">
    <location>
        <begin position="389"/>
        <end position="411"/>
    </location>
</feature>
<dbReference type="SUPFAM" id="SSF56112">
    <property type="entry name" value="Protein kinase-like (PK-like)"/>
    <property type="match status" value="1"/>
</dbReference>
<gene>
    <name evidence="7" type="ORF">PLOB_00028261</name>
</gene>
<feature type="compositionally biased region" description="Acidic residues" evidence="5">
    <location>
        <begin position="1008"/>
        <end position="1023"/>
    </location>
</feature>
<feature type="compositionally biased region" description="Polar residues" evidence="5">
    <location>
        <begin position="394"/>
        <end position="411"/>
    </location>
</feature>